<feature type="transmembrane region" description="Helical" evidence="7">
    <location>
        <begin position="407"/>
        <end position="427"/>
    </location>
</feature>
<keyword evidence="6" id="KW-0813">Transport</keyword>
<keyword evidence="3 7" id="KW-1133">Transmembrane helix</keyword>
<dbReference type="Proteomes" id="UP000504629">
    <property type="component" value="Unplaced"/>
</dbReference>
<evidence type="ECO:0000256" key="2">
    <source>
        <dbReference type="ARBA" id="ARBA00022692"/>
    </source>
</evidence>
<keyword evidence="9" id="KW-1185">Reference proteome</keyword>
<dbReference type="GO" id="GO:0016020">
    <property type="term" value="C:membrane"/>
    <property type="evidence" value="ECO:0007669"/>
    <property type="project" value="UniProtKB-SubCell"/>
</dbReference>
<dbReference type="AlphaFoldDB" id="A0A6J2KPD0"/>
<dbReference type="InterPro" id="IPR020846">
    <property type="entry name" value="MFS_dom"/>
</dbReference>
<dbReference type="SUPFAM" id="SSF103473">
    <property type="entry name" value="MFS general substrate transporter"/>
    <property type="match status" value="1"/>
</dbReference>
<feature type="transmembrane region" description="Helical" evidence="7">
    <location>
        <begin position="529"/>
        <end position="550"/>
    </location>
</feature>
<feature type="transmembrane region" description="Helical" evidence="7">
    <location>
        <begin position="498"/>
        <end position="517"/>
    </location>
</feature>
<dbReference type="PANTHER" id="PTHR48021">
    <property type="match status" value="1"/>
</dbReference>
<dbReference type="InterPro" id="IPR003663">
    <property type="entry name" value="Sugar/inositol_transpt"/>
</dbReference>
<evidence type="ECO:0000256" key="5">
    <source>
        <dbReference type="ARBA" id="ARBA00023180"/>
    </source>
</evidence>
<reference evidence="10" key="1">
    <citation type="submission" date="2025-08" db="UniProtKB">
        <authorList>
            <consortium name="RefSeq"/>
        </authorList>
    </citation>
    <scope>IDENTIFICATION</scope>
    <source>
        <tissue evidence="10">Silk gland</tissue>
    </source>
</reference>
<evidence type="ECO:0000313" key="9">
    <source>
        <dbReference type="Proteomes" id="UP000504629"/>
    </source>
</evidence>
<dbReference type="RefSeq" id="XP_028044181.1">
    <property type="nucleotide sequence ID" value="XM_028188380.1"/>
</dbReference>
<dbReference type="InterPro" id="IPR036259">
    <property type="entry name" value="MFS_trans_sf"/>
</dbReference>
<feature type="transmembrane region" description="Helical" evidence="7">
    <location>
        <begin position="369"/>
        <end position="392"/>
    </location>
</feature>
<keyword evidence="4 7" id="KW-0472">Membrane</keyword>
<keyword evidence="2 7" id="KW-0812">Transmembrane</keyword>
<feature type="transmembrane region" description="Helical" evidence="7">
    <location>
        <begin position="434"/>
        <end position="456"/>
    </location>
</feature>
<dbReference type="PROSITE" id="PS00217">
    <property type="entry name" value="SUGAR_TRANSPORT_2"/>
    <property type="match status" value="1"/>
</dbReference>
<dbReference type="KEGG" id="bman:114253487"/>
<feature type="transmembrane region" description="Helical" evidence="7">
    <location>
        <begin position="462"/>
        <end position="486"/>
    </location>
</feature>
<evidence type="ECO:0000256" key="4">
    <source>
        <dbReference type="ARBA" id="ARBA00023136"/>
    </source>
</evidence>
<dbReference type="GO" id="GO:0022857">
    <property type="term" value="F:transmembrane transporter activity"/>
    <property type="evidence" value="ECO:0007669"/>
    <property type="project" value="InterPro"/>
</dbReference>
<feature type="transmembrane region" description="Helical" evidence="7">
    <location>
        <begin position="197"/>
        <end position="217"/>
    </location>
</feature>
<feature type="transmembrane region" description="Helical" evidence="7">
    <location>
        <begin position="223"/>
        <end position="243"/>
    </location>
</feature>
<feature type="transmembrane region" description="Helical" evidence="7">
    <location>
        <begin position="170"/>
        <end position="190"/>
    </location>
</feature>
<feature type="transmembrane region" description="Helical" evidence="7">
    <location>
        <begin position="128"/>
        <end position="150"/>
    </location>
</feature>
<feature type="transmembrane region" description="Helical" evidence="7">
    <location>
        <begin position="255"/>
        <end position="274"/>
    </location>
</feature>
<dbReference type="NCBIfam" id="TIGR00879">
    <property type="entry name" value="SP"/>
    <property type="match status" value="1"/>
</dbReference>
<dbReference type="GeneID" id="114253487"/>
<dbReference type="Pfam" id="PF00083">
    <property type="entry name" value="Sugar_tr"/>
    <property type="match status" value="1"/>
</dbReference>
<comment type="similarity">
    <text evidence="6">Belongs to the major facilitator superfamily. Sugar transporter (TC 2.A.1.1) family.</text>
</comment>
<dbReference type="PRINTS" id="PR00171">
    <property type="entry name" value="SUGRTRNSPORT"/>
</dbReference>
<evidence type="ECO:0000256" key="6">
    <source>
        <dbReference type="RuleBase" id="RU003346"/>
    </source>
</evidence>
<keyword evidence="5" id="KW-0325">Glycoprotein</keyword>
<gene>
    <name evidence="10" type="primary">LOC114253487</name>
</gene>
<dbReference type="PROSITE" id="PS50850">
    <property type="entry name" value="MFS"/>
    <property type="match status" value="1"/>
</dbReference>
<accession>A0A6J2KPD0</accession>
<dbReference type="Gene3D" id="1.20.1250.20">
    <property type="entry name" value="MFS general substrate transporter like domains"/>
    <property type="match status" value="1"/>
</dbReference>
<evidence type="ECO:0000313" key="10">
    <source>
        <dbReference type="RefSeq" id="XP_028044181.1"/>
    </source>
</evidence>
<sequence length="580" mass="64259">MAYTDKQKERSKVTTDYELIEVEDGHELIEVEDGHELIEVEDGHELIEVEDGHELIEVEDGHELIEVEDGHELLEVEDGHLKTKEYAETDIIFNSDGVSFVGGVEATKEDLFDSKTSILFSPMWKQSLAASVPILLNIALGLTSGFSATLLPQLEKEAGPIPADEETASWIASIAALPMVPGCLISGWLFERFGRRRAQFIVSALFLIGWILTATAYNLTFILSGRLFTGLCSGLIAPLGPVYVGETSEPKYRGFFLAAISLGMTFGIIFAHVVGTFTSWQWTAVICAVFPILSIVLLVFLPESPTWLISRGRIEEGVKIYNWLRGNNDEAKAELKAIIDRKLAAHASPVQTWRNKLLYLKSPELIKPLMIMNLFFATCQFTGTNAVTFYSIDILGKAVGKGIDQYLAMLIIDLLRLIASLAACVICKKYGRRNVFFLSSGLTVVSLIGLAMFLYLKPENMSWIPLFCLMFYICAITIGVDPIPWIMCGEIFPENVRGMGSGISTGVAFASLFVVVKTEPGMMKNLGEAFTFMIYATLTLFGVVILYFTLPETKGKSLHEIEDKLKSQNCNNSRRSVIAF</sequence>
<dbReference type="FunFam" id="1.20.1250.20:FF:000249">
    <property type="entry name" value="facilitated trehalose transporter Tret1"/>
    <property type="match status" value="1"/>
</dbReference>
<dbReference type="InterPro" id="IPR050549">
    <property type="entry name" value="MFS_Trehalose_Transporter"/>
</dbReference>
<feature type="domain" description="Major facilitator superfamily (MFS) profile" evidence="8">
    <location>
        <begin position="129"/>
        <end position="554"/>
    </location>
</feature>
<proteinExistence type="inferred from homology"/>
<dbReference type="InterPro" id="IPR005829">
    <property type="entry name" value="Sugar_transporter_CS"/>
</dbReference>
<protein>
    <submittedName>
        <fullName evidence="10">Facilitated trehalose transporter Tret1-like</fullName>
    </submittedName>
</protein>
<evidence type="ECO:0000256" key="7">
    <source>
        <dbReference type="SAM" id="Phobius"/>
    </source>
</evidence>
<dbReference type="PANTHER" id="PTHR48021:SF68">
    <property type="entry name" value="MAJOR FACILITATOR SUPERFAMILY (MFS) PROFILE DOMAIN-CONTAINING PROTEIN"/>
    <property type="match status" value="1"/>
</dbReference>
<evidence type="ECO:0000259" key="8">
    <source>
        <dbReference type="PROSITE" id="PS50850"/>
    </source>
</evidence>
<evidence type="ECO:0000256" key="1">
    <source>
        <dbReference type="ARBA" id="ARBA00004141"/>
    </source>
</evidence>
<evidence type="ECO:0000256" key="3">
    <source>
        <dbReference type="ARBA" id="ARBA00022989"/>
    </source>
</evidence>
<name>A0A6J2KPD0_BOMMA</name>
<comment type="subcellular location">
    <subcellularLocation>
        <location evidence="1">Membrane</location>
        <topology evidence="1">Multi-pass membrane protein</topology>
    </subcellularLocation>
</comment>
<dbReference type="InterPro" id="IPR005828">
    <property type="entry name" value="MFS_sugar_transport-like"/>
</dbReference>
<dbReference type="OrthoDB" id="6612291at2759"/>
<organism evidence="9 10">
    <name type="scientific">Bombyx mandarina</name>
    <name type="common">Wild silk moth</name>
    <name type="synonym">Wild silkworm</name>
    <dbReference type="NCBI Taxonomy" id="7092"/>
    <lineage>
        <taxon>Eukaryota</taxon>
        <taxon>Metazoa</taxon>
        <taxon>Ecdysozoa</taxon>
        <taxon>Arthropoda</taxon>
        <taxon>Hexapoda</taxon>
        <taxon>Insecta</taxon>
        <taxon>Pterygota</taxon>
        <taxon>Neoptera</taxon>
        <taxon>Endopterygota</taxon>
        <taxon>Lepidoptera</taxon>
        <taxon>Glossata</taxon>
        <taxon>Ditrysia</taxon>
        <taxon>Bombycoidea</taxon>
        <taxon>Bombycidae</taxon>
        <taxon>Bombycinae</taxon>
        <taxon>Bombyx</taxon>
    </lineage>
</organism>
<feature type="transmembrane region" description="Helical" evidence="7">
    <location>
        <begin position="280"/>
        <end position="301"/>
    </location>
</feature>